<dbReference type="CDD" id="cd07563">
    <property type="entry name" value="Peptidase_S41_IRBP"/>
    <property type="match status" value="1"/>
</dbReference>
<dbReference type="PROSITE" id="PS51257">
    <property type="entry name" value="PROKAR_LIPOPROTEIN"/>
    <property type="match status" value="1"/>
</dbReference>
<dbReference type="InterPro" id="IPR029045">
    <property type="entry name" value="ClpP/crotonase-like_dom_sf"/>
</dbReference>
<dbReference type="GO" id="GO:0006508">
    <property type="term" value="P:proteolysis"/>
    <property type="evidence" value="ECO:0007669"/>
    <property type="project" value="InterPro"/>
</dbReference>
<protein>
    <submittedName>
        <fullName evidence="2">S41 family peptidase</fullName>
    </submittedName>
</protein>
<evidence type="ECO:0000259" key="1">
    <source>
        <dbReference type="SMART" id="SM00245"/>
    </source>
</evidence>
<name>A0A938WJS0_9BACT</name>
<keyword evidence="3" id="KW-1185">Reference proteome</keyword>
<dbReference type="SUPFAM" id="SSF52096">
    <property type="entry name" value="ClpP/crotonase"/>
    <property type="match status" value="1"/>
</dbReference>
<dbReference type="SMART" id="SM00245">
    <property type="entry name" value="TSPc"/>
    <property type="match status" value="1"/>
</dbReference>
<reference evidence="2 3" key="1">
    <citation type="journal article" date="2021" name="Sci. Rep.">
        <title>The distribution of antibiotic resistance genes in chicken gut microbiota commensals.</title>
        <authorList>
            <person name="Juricova H."/>
            <person name="Matiasovicova J."/>
            <person name="Kubasova T."/>
            <person name="Cejkova D."/>
            <person name="Rychlik I."/>
        </authorList>
    </citation>
    <scope>NUCLEOTIDE SEQUENCE [LARGE SCALE GENOMIC DNA]</scope>
    <source>
        <strain evidence="2 3">An819</strain>
    </source>
</reference>
<dbReference type="Pfam" id="PF14684">
    <property type="entry name" value="Tricorn_C1"/>
    <property type="match status" value="1"/>
</dbReference>
<dbReference type="PANTHER" id="PTHR11261:SF3">
    <property type="entry name" value="RETINOL-BINDING PROTEIN 3"/>
    <property type="match status" value="1"/>
</dbReference>
<dbReference type="RefSeq" id="WP_205107374.1">
    <property type="nucleotide sequence ID" value="NZ_JACJJL010000002.1"/>
</dbReference>
<organism evidence="2 3">
    <name type="scientific">Marseilla massiliensis</name>
    <dbReference type="NCBI Taxonomy" id="1841864"/>
    <lineage>
        <taxon>Bacteria</taxon>
        <taxon>Pseudomonadati</taxon>
        <taxon>Bacteroidota</taxon>
        <taxon>Bacteroidia</taxon>
        <taxon>Bacteroidales</taxon>
        <taxon>Prevotellaceae</taxon>
        <taxon>Marseilla</taxon>
    </lineage>
</organism>
<sequence>MKRFISYVIIAVAMAATVTSCVDEEEFDDSPTGNFEALWKIIDEHYCFFDYKKQEYGLDWDDVYAKYRVRISDNMTSDQLFEVMADMLSELRDGHVNLSRAADFARYWSWKEDYPSNFSDTLQRRYLGTDYQIASGITYRVLDDNIGYIYYESFSDAIGEGNLDEVINRLMLCNGLIIDIRNNGGGNLTNAEKLAARFTNEAVHVGYICHKTGPGHNDFSEKEEQWIEPSSNMRWQKKVCVLTNRSVYSAANEFVKYMACMPSVTIVGDSTGGGAGLPFNNSLPNGWAVRFSACPMYDTEGHTTEFGIAPDYKVSITDDDFDKGIDTIIEFARNLLKE</sequence>
<dbReference type="Gene3D" id="3.30.750.44">
    <property type="match status" value="1"/>
</dbReference>
<evidence type="ECO:0000313" key="2">
    <source>
        <dbReference type="EMBL" id="MBM6660539.1"/>
    </source>
</evidence>
<dbReference type="Gene3D" id="3.90.226.10">
    <property type="entry name" value="2-enoyl-CoA Hydratase, Chain A, domain 1"/>
    <property type="match status" value="1"/>
</dbReference>
<dbReference type="InterPro" id="IPR028204">
    <property type="entry name" value="Tricorn_C1"/>
</dbReference>
<dbReference type="AlphaFoldDB" id="A0A938WJS0"/>
<accession>A0A938WJS0</accession>
<dbReference type="InterPro" id="IPR005151">
    <property type="entry name" value="Tail-specific_protease"/>
</dbReference>
<dbReference type="Pfam" id="PF03572">
    <property type="entry name" value="Peptidase_S41"/>
    <property type="match status" value="1"/>
</dbReference>
<dbReference type="EMBL" id="JACJJL010000002">
    <property type="protein sequence ID" value="MBM6660539.1"/>
    <property type="molecule type" value="Genomic_DNA"/>
</dbReference>
<dbReference type="GO" id="GO:0008236">
    <property type="term" value="F:serine-type peptidase activity"/>
    <property type="evidence" value="ECO:0007669"/>
    <property type="project" value="InterPro"/>
</dbReference>
<comment type="caution">
    <text evidence="2">The sequence shown here is derived from an EMBL/GenBank/DDBJ whole genome shotgun (WGS) entry which is preliminary data.</text>
</comment>
<dbReference type="Proteomes" id="UP000764045">
    <property type="component" value="Unassembled WGS sequence"/>
</dbReference>
<feature type="domain" description="Tail specific protease" evidence="1">
    <location>
        <begin position="115"/>
        <end position="315"/>
    </location>
</feature>
<proteinExistence type="predicted"/>
<dbReference type="PANTHER" id="PTHR11261">
    <property type="entry name" value="INTERPHOTORECEPTOR RETINOID-BINDING PROTEIN"/>
    <property type="match status" value="1"/>
</dbReference>
<gene>
    <name evidence="2" type="ORF">H6B30_02005</name>
</gene>
<evidence type="ECO:0000313" key="3">
    <source>
        <dbReference type="Proteomes" id="UP000764045"/>
    </source>
</evidence>